<dbReference type="SUPFAM" id="SSF52540">
    <property type="entry name" value="P-loop containing nucleoside triphosphate hydrolases"/>
    <property type="match status" value="1"/>
</dbReference>
<dbReference type="InterPro" id="IPR036640">
    <property type="entry name" value="ABC1_TM_sf"/>
</dbReference>
<comment type="caution">
    <text evidence="10">The sequence shown here is derived from an EMBL/GenBank/DDBJ whole genome shotgun (WGS) entry which is preliminary data.</text>
</comment>
<proteinExistence type="predicted"/>
<feature type="transmembrane region" description="Helical" evidence="7">
    <location>
        <begin position="57"/>
        <end position="80"/>
    </location>
</feature>
<evidence type="ECO:0000256" key="5">
    <source>
        <dbReference type="ARBA" id="ARBA00022989"/>
    </source>
</evidence>
<dbReference type="Gene3D" id="3.40.50.300">
    <property type="entry name" value="P-loop containing nucleotide triphosphate hydrolases"/>
    <property type="match status" value="1"/>
</dbReference>
<keyword evidence="4 10" id="KW-0067">ATP-binding</keyword>
<gene>
    <name evidence="10" type="ORF">AB9Q04_07845</name>
</gene>
<dbReference type="Pfam" id="PF00664">
    <property type="entry name" value="ABC_membrane"/>
    <property type="match status" value="1"/>
</dbReference>
<evidence type="ECO:0000256" key="7">
    <source>
        <dbReference type="SAM" id="Phobius"/>
    </source>
</evidence>
<dbReference type="GO" id="GO:0005524">
    <property type="term" value="F:ATP binding"/>
    <property type="evidence" value="ECO:0007669"/>
    <property type="project" value="UniProtKB-KW"/>
</dbReference>
<dbReference type="EMBL" id="JBGMEG010000014">
    <property type="protein sequence ID" value="MFO3718236.1"/>
    <property type="molecule type" value="Genomic_DNA"/>
</dbReference>
<dbReference type="PANTHER" id="PTHR43394:SF1">
    <property type="entry name" value="ATP-BINDING CASSETTE SUB-FAMILY B MEMBER 10, MITOCHONDRIAL"/>
    <property type="match status" value="1"/>
</dbReference>
<dbReference type="InterPro" id="IPR003439">
    <property type="entry name" value="ABC_transporter-like_ATP-bd"/>
</dbReference>
<dbReference type="PROSITE" id="PS00211">
    <property type="entry name" value="ABC_TRANSPORTER_1"/>
    <property type="match status" value="1"/>
</dbReference>
<feature type="domain" description="ABC transmembrane type-1" evidence="9">
    <location>
        <begin position="17"/>
        <end position="301"/>
    </location>
</feature>
<dbReference type="SUPFAM" id="SSF90123">
    <property type="entry name" value="ABC transporter transmembrane region"/>
    <property type="match status" value="1"/>
</dbReference>
<feature type="transmembrane region" description="Helical" evidence="7">
    <location>
        <begin position="158"/>
        <end position="176"/>
    </location>
</feature>
<reference evidence="10 11" key="1">
    <citation type="journal article" date="2025" name="Anaerobe">
        <title>Description of Anaerococcus kampingiae sp. nov., Anaerococcus groningensis sp. nov., Anaerococcus martiniensis sp. nov., and Anaerococcus cruorum sp. nov., isolated from human clinical specimens.</title>
        <authorList>
            <person name="Boiten K.E."/>
            <person name="Meijer J."/>
            <person name="van Wezel E.M."/>
            <person name="Veloo A.C.M."/>
        </authorList>
    </citation>
    <scope>NUCLEOTIDE SEQUENCE [LARGE SCALE GENOMIC DNA]</scope>
    <source>
        <strain evidence="10 11">ENR1011</strain>
    </source>
</reference>
<feature type="transmembrane region" description="Helical" evidence="7">
    <location>
        <begin position="278"/>
        <end position="298"/>
    </location>
</feature>
<feature type="transmembrane region" description="Helical" evidence="7">
    <location>
        <begin position="247"/>
        <end position="266"/>
    </location>
</feature>
<dbReference type="PANTHER" id="PTHR43394">
    <property type="entry name" value="ATP-DEPENDENT PERMEASE MDL1, MITOCHONDRIAL"/>
    <property type="match status" value="1"/>
</dbReference>
<evidence type="ECO:0000313" key="10">
    <source>
        <dbReference type="EMBL" id="MFO3718236.1"/>
    </source>
</evidence>
<dbReference type="InterPro" id="IPR003593">
    <property type="entry name" value="AAA+_ATPase"/>
</dbReference>
<accession>A0ABW9N2G9</accession>
<protein>
    <submittedName>
        <fullName evidence="10">ABC transporter ATP-binding protein</fullName>
    </submittedName>
</protein>
<dbReference type="RefSeq" id="WP_410024787.1">
    <property type="nucleotide sequence ID" value="NZ_JBGMEG010000014.1"/>
</dbReference>
<dbReference type="InterPro" id="IPR011527">
    <property type="entry name" value="ABC1_TM_dom"/>
</dbReference>
<keyword evidence="3" id="KW-0547">Nucleotide-binding</keyword>
<feature type="transmembrane region" description="Helical" evidence="7">
    <location>
        <begin position="125"/>
        <end position="152"/>
    </location>
</feature>
<evidence type="ECO:0000256" key="4">
    <source>
        <dbReference type="ARBA" id="ARBA00022840"/>
    </source>
</evidence>
<evidence type="ECO:0000256" key="2">
    <source>
        <dbReference type="ARBA" id="ARBA00022692"/>
    </source>
</evidence>
<evidence type="ECO:0000256" key="3">
    <source>
        <dbReference type="ARBA" id="ARBA00022741"/>
    </source>
</evidence>
<dbReference type="InterPro" id="IPR017871">
    <property type="entry name" value="ABC_transporter-like_CS"/>
</dbReference>
<dbReference type="Pfam" id="PF00005">
    <property type="entry name" value="ABC_tran"/>
    <property type="match status" value="1"/>
</dbReference>
<keyword evidence="5 7" id="KW-1133">Transmembrane helix</keyword>
<keyword evidence="6 7" id="KW-0472">Membrane</keyword>
<dbReference type="CDD" id="cd18541">
    <property type="entry name" value="ABC_6TM_TmrB_like"/>
    <property type="match status" value="1"/>
</dbReference>
<keyword evidence="11" id="KW-1185">Reference proteome</keyword>
<comment type="subcellular location">
    <subcellularLocation>
        <location evidence="1">Cell membrane</location>
        <topology evidence="1">Multi-pass membrane protein</topology>
    </subcellularLocation>
</comment>
<evidence type="ECO:0000256" key="1">
    <source>
        <dbReference type="ARBA" id="ARBA00004651"/>
    </source>
</evidence>
<dbReference type="InterPro" id="IPR027417">
    <property type="entry name" value="P-loop_NTPase"/>
</dbReference>
<name>A0ABW9N2G9_9FIRM</name>
<dbReference type="PROSITE" id="PS50893">
    <property type="entry name" value="ABC_TRANSPORTER_2"/>
    <property type="match status" value="1"/>
</dbReference>
<evidence type="ECO:0000256" key="6">
    <source>
        <dbReference type="ARBA" id="ARBA00023136"/>
    </source>
</evidence>
<dbReference type="PROSITE" id="PS50929">
    <property type="entry name" value="ABC_TM1F"/>
    <property type="match status" value="1"/>
</dbReference>
<feature type="domain" description="ABC transporter" evidence="8">
    <location>
        <begin position="335"/>
        <end position="570"/>
    </location>
</feature>
<evidence type="ECO:0000259" key="8">
    <source>
        <dbReference type="PROSITE" id="PS50893"/>
    </source>
</evidence>
<evidence type="ECO:0000313" key="11">
    <source>
        <dbReference type="Proteomes" id="UP001637993"/>
    </source>
</evidence>
<keyword evidence="2 7" id="KW-0812">Transmembrane</keyword>
<sequence>MFKNFKWFIRYAKKNYILGSISLIVSDVISLFLPYITGQLIDMVYNNTLTINNFKKMIIIAIILVILKYVTAMAWSYNIFKASSMMEYLSRDKLMNKFLKQSQRFYENNPTGSLMSKSTQDVSQVAQFAGFGVLAFFDAVLFPVFIILMMIITIDFKMTIYAIIPYIILAFGYYKLMDKIYNRSKLVNKSFDDLTDRVLEDVEGIRIIRVYNIGKLRAERFKQKTRELADRYISLVKIQALIEPFEIFITSISYAIAVGYGAFLVSRGNLSVGKIVSFTYYLGMLIWPMFALGEFLNLSQQASAAMDRIVEILNYKEEINDTSSLKNLSDDNPTIEFKNHFYKYPSSKNNILEDINLSIENGTSLGIVGKTASGKTTLIRQLLDIYKVDKSSIIIGDSSFDEISAKSFKENIGYVPQRHMIFSDTLENNIKFSKPEAGDGEIKRAIEIADFSKDIGEFKDGLQTLTGEKGVSLSGGQKQRLSIARAVLKDPQILILDDAMSAVDANTEQNIIKNLTASRKGKTTIIIAHRISQVQNCDKIIVMKDGKITDVGNHEDLISYDSWYKNQYENQISGGEMNG</sequence>
<feature type="transmembrane region" description="Helical" evidence="7">
    <location>
        <begin position="16"/>
        <end position="37"/>
    </location>
</feature>
<evidence type="ECO:0000259" key="9">
    <source>
        <dbReference type="PROSITE" id="PS50929"/>
    </source>
</evidence>
<dbReference type="Proteomes" id="UP001637993">
    <property type="component" value="Unassembled WGS sequence"/>
</dbReference>
<dbReference type="Gene3D" id="1.20.1560.10">
    <property type="entry name" value="ABC transporter type 1, transmembrane domain"/>
    <property type="match status" value="1"/>
</dbReference>
<dbReference type="InterPro" id="IPR039421">
    <property type="entry name" value="Type_1_exporter"/>
</dbReference>
<dbReference type="SMART" id="SM00382">
    <property type="entry name" value="AAA"/>
    <property type="match status" value="1"/>
</dbReference>
<organism evidence="10 11">
    <name type="scientific">Anaerococcus groningensis</name>
    <dbReference type="NCBI Taxonomy" id="3115616"/>
    <lineage>
        <taxon>Bacteria</taxon>
        <taxon>Bacillati</taxon>
        <taxon>Bacillota</taxon>
        <taxon>Tissierellia</taxon>
        <taxon>Tissierellales</taxon>
        <taxon>Peptoniphilaceae</taxon>
        <taxon>Anaerococcus</taxon>
    </lineage>
</organism>